<dbReference type="InterPro" id="IPR007421">
    <property type="entry name" value="Schlafen_AlbA_2_dom"/>
</dbReference>
<dbReference type="InterPro" id="IPR056884">
    <property type="entry name" value="NPHP3-like_N"/>
</dbReference>
<accession>A0AAU9VX00</accession>
<dbReference type="Pfam" id="PF21026">
    <property type="entry name" value="SLFN_GTPase-like"/>
    <property type="match status" value="1"/>
</dbReference>
<protein>
    <recommendedName>
        <fullName evidence="8">Schlafen AlbA-2 domain-containing protein</fullName>
    </recommendedName>
</protein>
<dbReference type="SUPFAM" id="SSF52540">
    <property type="entry name" value="P-loop containing nucleoside triphosphate hydrolases"/>
    <property type="match status" value="1"/>
</dbReference>
<evidence type="ECO:0000259" key="5">
    <source>
        <dbReference type="Pfam" id="PF24883"/>
    </source>
</evidence>
<comment type="caution">
    <text evidence="6">The sequence shown here is derived from an EMBL/GenBank/DDBJ whole genome shotgun (WGS) entry which is preliminary data.</text>
</comment>
<reference evidence="6 7" key="1">
    <citation type="submission" date="2022-05" db="EMBL/GenBank/DDBJ databases">
        <authorList>
            <consortium name="Genoscope - CEA"/>
            <person name="William W."/>
        </authorList>
    </citation>
    <scope>NUCLEOTIDE SEQUENCE [LARGE SCALE GENOMIC DNA]</scope>
</reference>
<dbReference type="Pfam" id="PF04326">
    <property type="entry name" value="SLFN_AlbA_2"/>
    <property type="match status" value="1"/>
</dbReference>
<feature type="region of interest" description="Disordered" evidence="2">
    <location>
        <begin position="1"/>
        <end position="20"/>
    </location>
</feature>
<feature type="compositionally biased region" description="Acidic residues" evidence="2">
    <location>
        <begin position="1"/>
        <end position="10"/>
    </location>
</feature>
<feature type="compositionally biased region" description="Polar residues" evidence="2">
    <location>
        <begin position="11"/>
        <end position="20"/>
    </location>
</feature>
<keyword evidence="1" id="KW-0677">Repeat</keyword>
<dbReference type="Gene3D" id="3.40.50.300">
    <property type="entry name" value="P-loop containing nucleotide triphosphate hydrolases"/>
    <property type="match status" value="2"/>
</dbReference>
<evidence type="ECO:0000313" key="6">
    <source>
        <dbReference type="EMBL" id="CAH3038213.1"/>
    </source>
</evidence>
<feature type="domain" description="Schlafen GTPase-like" evidence="4">
    <location>
        <begin position="435"/>
        <end position="545"/>
    </location>
</feature>
<feature type="region of interest" description="Disordered" evidence="2">
    <location>
        <begin position="45"/>
        <end position="68"/>
    </location>
</feature>
<dbReference type="InterPro" id="IPR048729">
    <property type="entry name" value="SLFN_GTPase-like"/>
</dbReference>
<proteinExistence type="predicted"/>
<gene>
    <name evidence="6" type="ORF">PMEA_00021574</name>
</gene>
<evidence type="ECO:0000256" key="1">
    <source>
        <dbReference type="ARBA" id="ARBA00022737"/>
    </source>
</evidence>
<evidence type="ECO:0000256" key="2">
    <source>
        <dbReference type="SAM" id="MobiDB-lite"/>
    </source>
</evidence>
<dbReference type="PANTHER" id="PTHR12155:SF30">
    <property type="entry name" value="PROTEIN SLFN14"/>
    <property type="match status" value="1"/>
</dbReference>
<dbReference type="InterPro" id="IPR038461">
    <property type="entry name" value="Schlafen_AlbA_2_dom_sf"/>
</dbReference>
<dbReference type="Gene3D" id="3.30.950.30">
    <property type="entry name" value="Schlafen, AAA domain"/>
    <property type="match status" value="1"/>
</dbReference>
<feature type="domain" description="Schlafen AlbA-2" evidence="3">
    <location>
        <begin position="213"/>
        <end position="285"/>
    </location>
</feature>
<evidence type="ECO:0000259" key="3">
    <source>
        <dbReference type="Pfam" id="PF04326"/>
    </source>
</evidence>
<dbReference type="PANTHER" id="PTHR12155">
    <property type="entry name" value="SCHLAFEN"/>
    <property type="match status" value="1"/>
</dbReference>
<organism evidence="6 7">
    <name type="scientific">Pocillopora meandrina</name>
    <dbReference type="NCBI Taxonomy" id="46732"/>
    <lineage>
        <taxon>Eukaryota</taxon>
        <taxon>Metazoa</taxon>
        <taxon>Cnidaria</taxon>
        <taxon>Anthozoa</taxon>
        <taxon>Hexacorallia</taxon>
        <taxon>Scleractinia</taxon>
        <taxon>Astrocoeniina</taxon>
        <taxon>Pocilloporidae</taxon>
        <taxon>Pocillopora</taxon>
    </lineage>
</organism>
<dbReference type="InterPro" id="IPR027417">
    <property type="entry name" value="P-loop_NTPase"/>
</dbReference>
<dbReference type="EMBL" id="CALNXJ010000004">
    <property type="protein sequence ID" value="CAH3038213.1"/>
    <property type="molecule type" value="Genomic_DNA"/>
</dbReference>
<evidence type="ECO:0000259" key="4">
    <source>
        <dbReference type="Pfam" id="PF21026"/>
    </source>
</evidence>
<dbReference type="AlphaFoldDB" id="A0AAU9VX00"/>
<dbReference type="InterPro" id="IPR029684">
    <property type="entry name" value="Schlafen"/>
</dbReference>
<dbReference type="Pfam" id="PF24883">
    <property type="entry name" value="NPHP3_N"/>
    <property type="match status" value="1"/>
</dbReference>
<feature type="compositionally biased region" description="Basic and acidic residues" evidence="2">
    <location>
        <begin position="54"/>
        <end position="68"/>
    </location>
</feature>
<name>A0AAU9VX00_9CNID</name>
<evidence type="ECO:0008006" key="8">
    <source>
        <dbReference type="Google" id="ProtNLM"/>
    </source>
</evidence>
<evidence type="ECO:0000313" key="7">
    <source>
        <dbReference type="Proteomes" id="UP001159428"/>
    </source>
</evidence>
<keyword evidence="7" id="KW-1185">Reference proteome</keyword>
<feature type="domain" description="Nephrocystin 3-like N-terminal" evidence="5">
    <location>
        <begin position="582"/>
        <end position="712"/>
    </location>
</feature>
<dbReference type="Proteomes" id="UP001159428">
    <property type="component" value="Unassembled WGS sequence"/>
</dbReference>
<sequence length="896" mass="102220">MEINESEDTQEGNSSPLSTEATGSIREFCGNHLCCTINIGTNYASQQKKKKKEMKKEGKESGNEESDIQHENILRMCNALLNSGGGVLEMKISDPQNSSTSQKDPVDSFWQTIEEQLRRMIRPSRYDDVFDRSVLSDRILLFINAPNHFCTMKYNLFVPGDAGVYEATYDDVVKIVKFEGCKKDLNSYIRVPLKELPKVPDYFLDQGIISLIEGKQVQFKKFTSLLFSQHKQRFTIARQLSAFGNCDGGVLLIGVGDDRRVSGVDMGTNSKEYVEERVISLFTENICCNFELKRGIHWDLTFSGVSGSESKSVIIIKMAGIRDSGGIFAKCPESYELRYDINGQQVPHLAAFDKWKERMKPDDADLPRNTRVMKDMLKRFRRMHISNGHLLTVKGDVQRIRDAFFTVDEKFSISPSGIESTFPLEAQQAIRNIQKVCCRDRYRGFLAVSRSWLRDTGGTAIDSVICDVLLISRNMGGLHLYTICDAADEKSMKYSKKAAQSIKKKLSENGARGQKFYVSYHVLPCGAGGVVGLPVPDDRYPKSYDLLTPREKLNEILKAMVITVAAVPSTLSSKLGVTIFNLLSTEQFRLVHQQIEVNRELWIKGVAGTGKTLVAVEFMRELRRREKLQRDEILYVCENEGIASQVRKTHLCNAICRETFINHAEFPQTKHVILDEVHNFRQRDTISWYEKARNLVRQHDSNRPGYLWCFIDICQKSHSFPSGIPDETRQEPHVRLRKVIRNSAKIFKHAKKYLVDDDSKDKVEIGHDFDGDDVRTIYYSKSEKTELDVLFTTLRQFLEEGYNERDIAVLFLKNDKIPSEDELSAKLNGLSWRPAKDNDSENIVISTVLKYSGLERPVVVLVNVHRPLYKFHKFPFIYGAVTRAMVKLVIIRCKEG</sequence>